<organism evidence="1 2">
    <name type="scientific">Parthenolecanium corni</name>
    <dbReference type="NCBI Taxonomy" id="536013"/>
    <lineage>
        <taxon>Eukaryota</taxon>
        <taxon>Metazoa</taxon>
        <taxon>Ecdysozoa</taxon>
        <taxon>Arthropoda</taxon>
        <taxon>Hexapoda</taxon>
        <taxon>Insecta</taxon>
        <taxon>Pterygota</taxon>
        <taxon>Neoptera</taxon>
        <taxon>Paraneoptera</taxon>
        <taxon>Hemiptera</taxon>
        <taxon>Sternorrhyncha</taxon>
        <taxon>Coccoidea</taxon>
        <taxon>Coccidae</taxon>
        <taxon>Parthenolecanium</taxon>
    </lineage>
</organism>
<dbReference type="EMBL" id="JBBCAQ010000036">
    <property type="protein sequence ID" value="KAK7576413.1"/>
    <property type="molecule type" value="Genomic_DNA"/>
</dbReference>
<proteinExistence type="predicted"/>
<keyword evidence="2" id="KW-1185">Reference proteome</keyword>
<comment type="caution">
    <text evidence="1">The sequence shown here is derived from an EMBL/GenBank/DDBJ whole genome shotgun (WGS) entry which is preliminary data.</text>
</comment>
<accession>A0AAN9TBK9</accession>
<dbReference type="Gene3D" id="1.10.472.10">
    <property type="entry name" value="Cyclin-like"/>
    <property type="match status" value="1"/>
</dbReference>
<reference evidence="1 2" key="1">
    <citation type="submission" date="2024-03" db="EMBL/GenBank/DDBJ databases">
        <title>Adaptation during the transition from Ophiocordyceps entomopathogen to insect associate is accompanied by gene loss and intensified selection.</title>
        <authorList>
            <person name="Ward C.M."/>
            <person name="Onetto C.A."/>
            <person name="Borneman A.R."/>
        </authorList>
    </citation>
    <scope>NUCLEOTIDE SEQUENCE [LARGE SCALE GENOMIC DNA]</scope>
    <source>
        <strain evidence="1">AWRI1</strain>
        <tissue evidence="1">Single Adult Female</tissue>
    </source>
</reference>
<evidence type="ECO:0000313" key="1">
    <source>
        <dbReference type="EMBL" id="KAK7576413.1"/>
    </source>
</evidence>
<protein>
    <submittedName>
        <fullName evidence="1">Uncharacterized protein</fullName>
    </submittedName>
</protein>
<sequence length="79" mass="9207">MEKSLLCAESFYSDGITAAKDSTIWDDQRVLDDLLETEATYMPSMQYFKNSDLDPSTRKTVTQWMREVNSELMFQKLVI</sequence>
<dbReference type="Proteomes" id="UP001367676">
    <property type="component" value="Unassembled WGS sequence"/>
</dbReference>
<dbReference type="AlphaFoldDB" id="A0AAN9TBK9"/>
<gene>
    <name evidence="1" type="ORF">V9T40_012699</name>
</gene>
<name>A0AAN9TBK9_9HEMI</name>
<evidence type="ECO:0000313" key="2">
    <source>
        <dbReference type="Proteomes" id="UP001367676"/>
    </source>
</evidence>